<evidence type="ECO:0000313" key="3">
    <source>
        <dbReference type="Proteomes" id="UP000645828"/>
    </source>
</evidence>
<keyword evidence="1" id="KW-1133">Transmembrane helix</keyword>
<dbReference type="AlphaFoldDB" id="A0A811YHH6"/>
<organism evidence="2 3">
    <name type="scientific">Nyctereutes procyonoides</name>
    <name type="common">Raccoon dog</name>
    <name type="synonym">Canis procyonoides</name>
    <dbReference type="NCBI Taxonomy" id="34880"/>
    <lineage>
        <taxon>Eukaryota</taxon>
        <taxon>Metazoa</taxon>
        <taxon>Chordata</taxon>
        <taxon>Craniata</taxon>
        <taxon>Vertebrata</taxon>
        <taxon>Euteleostomi</taxon>
        <taxon>Mammalia</taxon>
        <taxon>Eutheria</taxon>
        <taxon>Laurasiatheria</taxon>
        <taxon>Carnivora</taxon>
        <taxon>Caniformia</taxon>
        <taxon>Canidae</taxon>
        <taxon>Nyctereutes</taxon>
    </lineage>
</organism>
<reference evidence="2" key="1">
    <citation type="submission" date="2020-12" db="EMBL/GenBank/DDBJ databases">
        <authorList>
            <consortium name="Molecular Ecology Group"/>
        </authorList>
    </citation>
    <scope>NUCLEOTIDE SEQUENCE</scope>
    <source>
        <strain evidence="2">TBG_1078</strain>
    </source>
</reference>
<proteinExistence type="predicted"/>
<feature type="transmembrane region" description="Helical" evidence="1">
    <location>
        <begin position="37"/>
        <end position="55"/>
    </location>
</feature>
<keyword evidence="1" id="KW-0472">Membrane</keyword>
<keyword evidence="1" id="KW-0812">Transmembrane</keyword>
<comment type="caution">
    <text evidence="2">The sequence shown here is derived from an EMBL/GenBank/DDBJ whole genome shotgun (WGS) entry which is preliminary data.</text>
</comment>
<dbReference type="EMBL" id="CAJHUB010000677">
    <property type="protein sequence ID" value="CAD7676374.1"/>
    <property type="molecule type" value="Genomic_DNA"/>
</dbReference>
<gene>
    <name evidence="2" type="ORF">NYPRO_LOCUS9169</name>
</gene>
<keyword evidence="3" id="KW-1185">Reference proteome</keyword>
<accession>A0A811YHH6</accession>
<evidence type="ECO:0000313" key="2">
    <source>
        <dbReference type="EMBL" id="CAD7676374.1"/>
    </source>
</evidence>
<name>A0A811YHH6_NYCPR</name>
<sequence length="56" mass="6421">MELEAMSRYTSPVNHTVIPHLTMIASIKYTHDIYEELFISLETSLLIGFGVFFSLL</sequence>
<protein>
    <submittedName>
        <fullName evidence="2">(raccoon dog) hypothetical protein</fullName>
    </submittedName>
</protein>
<evidence type="ECO:0000256" key="1">
    <source>
        <dbReference type="SAM" id="Phobius"/>
    </source>
</evidence>
<dbReference type="Proteomes" id="UP000645828">
    <property type="component" value="Unassembled WGS sequence"/>
</dbReference>